<evidence type="ECO:0000256" key="3">
    <source>
        <dbReference type="ARBA" id="ARBA00025714"/>
    </source>
</evidence>
<dbReference type="PRINTS" id="PR00081">
    <property type="entry name" value="GDHRDH"/>
</dbReference>
<accession>A0AAN9ETT3</accession>
<dbReference type="Proteomes" id="UP001359559">
    <property type="component" value="Unassembled WGS sequence"/>
</dbReference>
<gene>
    <name evidence="4" type="ORF">RJT34_30798</name>
</gene>
<sequence>MELMVPHLDLVVVATAGDEEGLGFLKVDASDSALVLVKVVGQSSDAVVAQLDDSAVGTYKDPWVLGVEGYKATGSICDIVSPLEREKLIATVSSEFNGKLNILVNKVGTNIDKQVLDFTGEDLKFLFNTNVESAYHICQLVHPLLKASEAGNIIFISSIAGVIPLNVGSVPL</sequence>
<dbReference type="InterPro" id="IPR002347">
    <property type="entry name" value="SDR_fam"/>
</dbReference>
<dbReference type="InterPro" id="IPR045000">
    <property type="entry name" value="TR"/>
</dbReference>
<dbReference type="EMBL" id="JAYKXN010000008">
    <property type="protein sequence ID" value="KAK7263211.1"/>
    <property type="molecule type" value="Genomic_DNA"/>
</dbReference>
<keyword evidence="1" id="KW-0521">NADP</keyword>
<evidence type="ECO:0000256" key="1">
    <source>
        <dbReference type="ARBA" id="ARBA00022857"/>
    </source>
</evidence>
<reference evidence="4 5" key="1">
    <citation type="submission" date="2024-01" db="EMBL/GenBank/DDBJ databases">
        <title>The genomes of 5 underutilized Papilionoideae crops provide insights into root nodulation and disease resistance.</title>
        <authorList>
            <person name="Yuan L."/>
        </authorList>
    </citation>
    <scope>NUCLEOTIDE SEQUENCE [LARGE SCALE GENOMIC DNA]</scope>
    <source>
        <strain evidence="4">LY-2023</strain>
        <tissue evidence="4">Leaf</tissue>
    </source>
</reference>
<evidence type="ECO:0000313" key="4">
    <source>
        <dbReference type="EMBL" id="KAK7263211.1"/>
    </source>
</evidence>
<comment type="similarity">
    <text evidence="3">Belongs to the short-chain dehydrogenases/reductases (SDR) family. SDR65C subfamily.</text>
</comment>
<comment type="caution">
    <text evidence="4">The sequence shown here is derived from an EMBL/GenBank/DDBJ whole genome shotgun (WGS) entry which is preliminary data.</text>
</comment>
<dbReference type="PANTHER" id="PTHR42898">
    <property type="entry name" value="TROPINONE REDUCTASE"/>
    <property type="match status" value="1"/>
</dbReference>
<dbReference type="AlphaFoldDB" id="A0AAN9ETT3"/>
<dbReference type="SUPFAM" id="SSF51735">
    <property type="entry name" value="NAD(P)-binding Rossmann-fold domains"/>
    <property type="match status" value="1"/>
</dbReference>
<dbReference type="PANTHER" id="PTHR42898:SF79">
    <property type="entry name" value="NAD(P)-BINDING ROSSMANN-FOLD PROTEIN"/>
    <property type="match status" value="1"/>
</dbReference>
<dbReference type="GO" id="GO:0016491">
    <property type="term" value="F:oxidoreductase activity"/>
    <property type="evidence" value="ECO:0007669"/>
    <property type="project" value="UniProtKB-KW"/>
</dbReference>
<dbReference type="Pfam" id="PF00106">
    <property type="entry name" value="adh_short"/>
    <property type="match status" value="1"/>
</dbReference>
<protein>
    <submittedName>
        <fullName evidence="4">Uncharacterized protein</fullName>
    </submittedName>
</protein>
<keyword evidence="2" id="KW-0560">Oxidoreductase</keyword>
<dbReference type="Gene3D" id="3.40.50.720">
    <property type="entry name" value="NAD(P)-binding Rossmann-like Domain"/>
    <property type="match status" value="1"/>
</dbReference>
<evidence type="ECO:0000313" key="5">
    <source>
        <dbReference type="Proteomes" id="UP001359559"/>
    </source>
</evidence>
<keyword evidence="5" id="KW-1185">Reference proteome</keyword>
<name>A0AAN9ETT3_CLITE</name>
<organism evidence="4 5">
    <name type="scientific">Clitoria ternatea</name>
    <name type="common">Butterfly pea</name>
    <dbReference type="NCBI Taxonomy" id="43366"/>
    <lineage>
        <taxon>Eukaryota</taxon>
        <taxon>Viridiplantae</taxon>
        <taxon>Streptophyta</taxon>
        <taxon>Embryophyta</taxon>
        <taxon>Tracheophyta</taxon>
        <taxon>Spermatophyta</taxon>
        <taxon>Magnoliopsida</taxon>
        <taxon>eudicotyledons</taxon>
        <taxon>Gunneridae</taxon>
        <taxon>Pentapetalae</taxon>
        <taxon>rosids</taxon>
        <taxon>fabids</taxon>
        <taxon>Fabales</taxon>
        <taxon>Fabaceae</taxon>
        <taxon>Papilionoideae</taxon>
        <taxon>50 kb inversion clade</taxon>
        <taxon>NPAAA clade</taxon>
        <taxon>indigoferoid/millettioid clade</taxon>
        <taxon>Phaseoleae</taxon>
        <taxon>Clitoria</taxon>
    </lineage>
</organism>
<proteinExistence type="inferred from homology"/>
<evidence type="ECO:0000256" key="2">
    <source>
        <dbReference type="ARBA" id="ARBA00023002"/>
    </source>
</evidence>
<dbReference type="InterPro" id="IPR036291">
    <property type="entry name" value="NAD(P)-bd_dom_sf"/>
</dbReference>